<keyword evidence="1" id="KW-0812">Transmembrane</keyword>
<proteinExistence type="predicted"/>
<dbReference type="EMBL" id="UOEJ01000065">
    <property type="protein sequence ID" value="VAV95265.1"/>
    <property type="molecule type" value="Genomic_DNA"/>
</dbReference>
<keyword evidence="1" id="KW-0472">Membrane</keyword>
<name>A0A3B0SK34_9ZZZZ</name>
<evidence type="ECO:0000256" key="1">
    <source>
        <dbReference type="SAM" id="Phobius"/>
    </source>
</evidence>
<feature type="transmembrane region" description="Helical" evidence="1">
    <location>
        <begin position="133"/>
        <end position="157"/>
    </location>
</feature>
<organism evidence="2">
    <name type="scientific">hydrothermal vent metagenome</name>
    <dbReference type="NCBI Taxonomy" id="652676"/>
    <lineage>
        <taxon>unclassified sequences</taxon>
        <taxon>metagenomes</taxon>
        <taxon>ecological metagenomes</taxon>
    </lineage>
</organism>
<keyword evidence="1" id="KW-1133">Transmembrane helix</keyword>
<accession>A0A3B0SK34</accession>
<reference evidence="2" key="1">
    <citation type="submission" date="2018-06" db="EMBL/GenBank/DDBJ databases">
        <authorList>
            <person name="Zhirakovskaya E."/>
        </authorList>
    </citation>
    <scope>NUCLEOTIDE SEQUENCE</scope>
</reference>
<dbReference type="AlphaFoldDB" id="A0A3B0SK34"/>
<gene>
    <name evidence="2" type="ORF">MNBD_ALPHA01-128</name>
</gene>
<sequence>MKNKFTDKILLSALTISFLTIPTHASESYHGLRNSINAGFRLSIPFGPTKQSEDKIKYGLQMSFRRELNNSYNFSNDGHMSVPQIYNADILSLDFSENGFKGLSLAGRETFIYQDGIFKAAESTEENGGMSGLTLGLIIGAGVITVGISAFFITVCAKNRCDGS</sequence>
<evidence type="ECO:0000313" key="2">
    <source>
        <dbReference type="EMBL" id="VAV95265.1"/>
    </source>
</evidence>
<protein>
    <submittedName>
        <fullName evidence="2">Uncharacterized protein</fullName>
    </submittedName>
</protein>